<comment type="caution">
    <text evidence="2">The sequence shown here is derived from an EMBL/GenBank/DDBJ whole genome shotgun (WGS) entry which is preliminary data.</text>
</comment>
<protein>
    <submittedName>
        <fullName evidence="2">EthD domain-containing protein</fullName>
    </submittedName>
</protein>
<dbReference type="InterPro" id="IPR009799">
    <property type="entry name" value="EthD_dom"/>
</dbReference>
<dbReference type="Pfam" id="PF07110">
    <property type="entry name" value="EthD"/>
    <property type="match status" value="1"/>
</dbReference>
<keyword evidence="3" id="KW-1185">Reference proteome</keyword>
<name>A0ABW4B2G4_9GAMM</name>
<dbReference type="EMBL" id="JBHTMN010000011">
    <property type="protein sequence ID" value="MFD1383550.1"/>
    <property type="molecule type" value="Genomic_DNA"/>
</dbReference>
<sequence>MYIAAYIFRRVPGMSLEGFLDYYKNQHGPCMVALMKDRGLISYDHYPIRETNLGDIYVPEEGPAYDAISIYTFESAEAAKVCWEMEEVKIDSQNFIDFDSMQMLPLTHRTVFPK</sequence>
<feature type="domain" description="EthD" evidence="1">
    <location>
        <begin position="12"/>
        <end position="98"/>
    </location>
</feature>
<evidence type="ECO:0000313" key="3">
    <source>
        <dbReference type="Proteomes" id="UP001597059"/>
    </source>
</evidence>
<dbReference type="InterPro" id="IPR011008">
    <property type="entry name" value="Dimeric_a/b-barrel"/>
</dbReference>
<dbReference type="Proteomes" id="UP001597059">
    <property type="component" value="Unassembled WGS sequence"/>
</dbReference>
<accession>A0ABW4B2G4</accession>
<proteinExistence type="predicted"/>
<dbReference type="RefSeq" id="WP_377366930.1">
    <property type="nucleotide sequence ID" value="NZ_JBHTMN010000011.1"/>
</dbReference>
<dbReference type="SUPFAM" id="SSF54909">
    <property type="entry name" value="Dimeric alpha+beta barrel"/>
    <property type="match status" value="1"/>
</dbReference>
<gene>
    <name evidence="2" type="ORF">ACFQ45_09240</name>
</gene>
<evidence type="ECO:0000313" key="2">
    <source>
        <dbReference type="EMBL" id="MFD1383550.1"/>
    </source>
</evidence>
<dbReference type="Gene3D" id="3.30.70.100">
    <property type="match status" value="1"/>
</dbReference>
<reference evidence="3" key="1">
    <citation type="journal article" date="2019" name="Int. J. Syst. Evol. Microbiol.">
        <title>The Global Catalogue of Microorganisms (GCM) 10K type strain sequencing project: providing services to taxonomists for standard genome sequencing and annotation.</title>
        <authorList>
            <consortium name="The Broad Institute Genomics Platform"/>
            <consortium name="The Broad Institute Genome Sequencing Center for Infectious Disease"/>
            <person name="Wu L."/>
            <person name="Ma J."/>
        </authorList>
    </citation>
    <scope>NUCLEOTIDE SEQUENCE [LARGE SCALE GENOMIC DNA]</scope>
    <source>
        <strain evidence="3">JCM 30774</strain>
    </source>
</reference>
<evidence type="ECO:0000259" key="1">
    <source>
        <dbReference type="Pfam" id="PF07110"/>
    </source>
</evidence>
<organism evidence="2 3">
    <name type="scientific">Rhodanobacter aciditrophus</name>
    <dbReference type="NCBI Taxonomy" id="1623218"/>
    <lineage>
        <taxon>Bacteria</taxon>
        <taxon>Pseudomonadati</taxon>
        <taxon>Pseudomonadota</taxon>
        <taxon>Gammaproteobacteria</taxon>
        <taxon>Lysobacterales</taxon>
        <taxon>Rhodanobacteraceae</taxon>
        <taxon>Rhodanobacter</taxon>
    </lineage>
</organism>